<evidence type="ECO:0000313" key="2">
    <source>
        <dbReference type="Proteomes" id="UP000008963"/>
    </source>
</evidence>
<dbReference type="HOGENOM" id="CLU_2617099_0_0_7"/>
<reference evidence="2" key="1">
    <citation type="journal article" date="2013" name="ISME J.">
        <title>A small predatory core genome in the divergent marine Bacteriovorax marinus SJ and the terrestrial Bdellovibrio bacteriovorus.</title>
        <authorList>
            <person name="Crossman L.C."/>
            <person name="Chen H."/>
            <person name="Cerdeno-Tarraga A.M."/>
            <person name="Brooks K."/>
            <person name="Quail M.A."/>
            <person name="Pineiro S.A."/>
            <person name="Hobley L."/>
            <person name="Sockett R.E."/>
            <person name="Bentley S.D."/>
            <person name="Parkhill J."/>
            <person name="Williams H.N."/>
            <person name="Stine O.C."/>
        </authorList>
    </citation>
    <scope>NUCLEOTIDE SEQUENCE [LARGE SCALE GENOMIC DNA]</scope>
    <source>
        <strain evidence="2">ATCC BAA-682 / DSM 15412 / SJ</strain>
    </source>
</reference>
<dbReference type="Proteomes" id="UP000008963">
    <property type="component" value="Chromosome"/>
</dbReference>
<protein>
    <submittedName>
        <fullName evidence="1">Exported protein</fullName>
    </submittedName>
</protein>
<proteinExistence type="predicted"/>
<dbReference type="PATRIC" id="fig|862908.3.peg.484"/>
<sequence>METLMKIILATVILFSTLTSESHAKLKCNPQKSLEISCSDIKDHKREGFCLKIAKKDKLTESKKVRICQSLPRKMRRK</sequence>
<keyword evidence="2" id="KW-1185">Reference proteome</keyword>
<organism evidence="1 2">
    <name type="scientific">Halobacteriovorax marinus (strain ATCC BAA-682 / DSM 15412 / SJ)</name>
    <name type="common">Bacteriovorax marinus</name>
    <dbReference type="NCBI Taxonomy" id="862908"/>
    <lineage>
        <taxon>Bacteria</taxon>
        <taxon>Pseudomonadati</taxon>
        <taxon>Bdellovibrionota</taxon>
        <taxon>Bacteriovoracia</taxon>
        <taxon>Bacteriovoracales</taxon>
        <taxon>Halobacteriovoraceae</taxon>
        <taxon>Halobacteriovorax</taxon>
    </lineage>
</organism>
<gene>
    <name evidence="1" type="ordered locus">BMS_0506</name>
</gene>
<accession>E1X4I9</accession>
<dbReference type="KEGG" id="bmx:BMS_0506"/>
<dbReference type="AlphaFoldDB" id="E1X4I9"/>
<evidence type="ECO:0000313" key="1">
    <source>
        <dbReference type="EMBL" id="CBW25419.1"/>
    </source>
</evidence>
<dbReference type="EMBL" id="FQ312005">
    <property type="protein sequence ID" value="CBW25419.1"/>
    <property type="molecule type" value="Genomic_DNA"/>
</dbReference>
<name>E1X4I9_HALMS</name>
<dbReference type="STRING" id="862908.BMS_0506"/>